<evidence type="ECO:0008006" key="2">
    <source>
        <dbReference type="Google" id="ProtNLM"/>
    </source>
</evidence>
<organism evidence="1">
    <name type="scientific">marine sediment metagenome</name>
    <dbReference type="NCBI Taxonomy" id="412755"/>
    <lineage>
        <taxon>unclassified sequences</taxon>
        <taxon>metagenomes</taxon>
        <taxon>ecological metagenomes</taxon>
    </lineage>
</organism>
<dbReference type="EMBL" id="BARV01018214">
    <property type="protein sequence ID" value="GAI31566.1"/>
    <property type="molecule type" value="Genomic_DNA"/>
</dbReference>
<feature type="non-terminal residue" evidence="1">
    <location>
        <position position="1"/>
    </location>
</feature>
<accession>X1NMX9</accession>
<proteinExistence type="predicted"/>
<evidence type="ECO:0000313" key="1">
    <source>
        <dbReference type="EMBL" id="GAI31566.1"/>
    </source>
</evidence>
<comment type="caution">
    <text evidence="1">The sequence shown here is derived from an EMBL/GenBank/DDBJ whole genome shotgun (WGS) entry which is preliminary data.</text>
</comment>
<sequence length="40" mass="4283">ATPVGDISVTPGGDEIAILRDPWGVAIQFVKRAEPMLPHK</sequence>
<name>X1NMX9_9ZZZZ</name>
<dbReference type="AlphaFoldDB" id="X1NMX9"/>
<gene>
    <name evidence="1" type="ORF">S06H3_30860</name>
</gene>
<protein>
    <recommendedName>
        <fullName evidence="2">VOC domain-containing protein</fullName>
    </recommendedName>
</protein>
<reference evidence="1" key="1">
    <citation type="journal article" date="2014" name="Front. Microbiol.">
        <title>High frequency of phylogenetically diverse reductive dehalogenase-homologous genes in deep subseafloor sedimentary metagenomes.</title>
        <authorList>
            <person name="Kawai M."/>
            <person name="Futagami T."/>
            <person name="Toyoda A."/>
            <person name="Takaki Y."/>
            <person name="Nishi S."/>
            <person name="Hori S."/>
            <person name="Arai W."/>
            <person name="Tsubouchi T."/>
            <person name="Morono Y."/>
            <person name="Uchiyama I."/>
            <person name="Ito T."/>
            <person name="Fujiyama A."/>
            <person name="Inagaki F."/>
            <person name="Takami H."/>
        </authorList>
    </citation>
    <scope>NUCLEOTIDE SEQUENCE</scope>
    <source>
        <strain evidence="1">Expedition CK06-06</strain>
    </source>
</reference>